<organism evidence="1">
    <name type="scientific">Mycobacterium triplex</name>
    <dbReference type="NCBI Taxonomy" id="47839"/>
    <lineage>
        <taxon>Bacteria</taxon>
        <taxon>Bacillati</taxon>
        <taxon>Actinomycetota</taxon>
        <taxon>Actinomycetes</taxon>
        <taxon>Mycobacteriales</taxon>
        <taxon>Mycobacteriaceae</taxon>
        <taxon>Mycobacterium</taxon>
        <taxon>Mycobacterium simiae complex</taxon>
    </lineage>
</organism>
<proteinExistence type="predicted"/>
<dbReference type="HOGENOM" id="CLU_2356745_0_0_11"/>
<dbReference type="STRING" id="47839.BN973_05560"/>
<gene>
    <name evidence="1" type="ORF">BN973_05560</name>
</gene>
<reference evidence="1" key="1">
    <citation type="journal article" date="2014" name="Genome Announc.">
        <title>Draft Genome Sequence of Mycobacterium triplex DSM 44626.</title>
        <authorList>
            <person name="Sassi M."/>
            <person name="Croce O."/>
            <person name="Robert C."/>
            <person name="Raoult D."/>
            <person name="Drancourt M."/>
        </authorList>
    </citation>
    <scope>NUCLEOTIDE SEQUENCE [LARGE SCALE GENOMIC DNA]</scope>
    <source>
        <strain evidence="1">DSM 44626</strain>
    </source>
</reference>
<evidence type="ECO:0000313" key="1">
    <source>
        <dbReference type="EMBL" id="CDO91154.1"/>
    </source>
</evidence>
<sequence length="96" mass="10487">MPAVAQTMSSGKSSRIPNTAIRIPIVRNICRQNWLMRFSTAALMIALSKDNDTSRMPSAISRNRALSPPWKYPSARAANVTNSEIPKMRAAAMGPS</sequence>
<name>A0A024K5Q3_9MYCO</name>
<accession>A0A024K5Q3</accession>
<dbReference type="AlphaFoldDB" id="A0A024K5Q3"/>
<protein>
    <submittedName>
        <fullName evidence="1">Uncharacterized protein</fullName>
    </submittedName>
</protein>
<dbReference type="EMBL" id="HG964446">
    <property type="protein sequence ID" value="CDO91154.1"/>
    <property type="molecule type" value="Genomic_DNA"/>
</dbReference>
<reference evidence="1" key="2">
    <citation type="submission" date="2014-04" db="EMBL/GenBank/DDBJ databases">
        <authorList>
            <person name="Xu Y.W."/>
            <person name="Yang Q."/>
        </authorList>
    </citation>
    <scope>NUCLEOTIDE SEQUENCE</scope>
    <source>
        <strain evidence="1">DSM 44626</strain>
    </source>
</reference>
<dbReference type="Proteomes" id="UP000028880">
    <property type="component" value="Unassembled WGS sequence"/>
</dbReference>